<reference evidence="5" key="1">
    <citation type="submission" date="2021-09" db="EMBL/GenBank/DDBJ databases">
        <authorList>
            <consortium name="AG Swart"/>
            <person name="Singh M."/>
            <person name="Singh A."/>
            <person name="Seah K."/>
            <person name="Emmerich C."/>
        </authorList>
    </citation>
    <scope>NUCLEOTIDE SEQUENCE</scope>
    <source>
        <strain evidence="5">ATCC30299</strain>
    </source>
</reference>
<dbReference type="Pfam" id="PF10211">
    <property type="entry name" value="Ax_dynein_light"/>
    <property type="match status" value="1"/>
</dbReference>
<dbReference type="GO" id="GO:0005509">
    <property type="term" value="F:calcium ion binding"/>
    <property type="evidence" value="ECO:0007669"/>
    <property type="project" value="InterPro"/>
</dbReference>
<dbReference type="InterPro" id="IPR002048">
    <property type="entry name" value="EF_hand_dom"/>
</dbReference>
<evidence type="ECO:0000313" key="5">
    <source>
        <dbReference type="EMBL" id="CAG9323880.1"/>
    </source>
</evidence>
<dbReference type="AlphaFoldDB" id="A0AAU9JID8"/>
<feature type="domain" description="EF-hand" evidence="4">
    <location>
        <begin position="773"/>
        <end position="808"/>
    </location>
</feature>
<evidence type="ECO:0000256" key="3">
    <source>
        <dbReference type="SAM" id="Coils"/>
    </source>
</evidence>
<evidence type="ECO:0000256" key="1">
    <source>
        <dbReference type="ARBA" id="ARBA00022837"/>
    </source>
</evidence>
<dbReference type="PROSITE" id="PS50222">
    <property type="entry name" value="EF_HAND_2"/>
    <property type="match status" value="1"/>
</dbReference>
<dbReference type="PROSITE" id="PS00018">
    <property type="entry name" value="EF_HAND_1"/>
    <property type="match status" value="1"/>
</dbReference>
<dbReference type="Proteomes" id="UP001162131">
    <property type="component" value="Unassembled WGS sequence"/>
</dbReference>
<keyword evidence="6" id="KW-1185">Reference proteome</keyword>
<evidence type="ECO:0000256" key="2">
    <source>
        <dbReference type="ARBA" id="ARBA00023054"/>
    </source>
</evidence>
<gene>
    <name evidence="5" type="ORF">BSTOLATCC_MIC34916</name>
</gene>
<dbReference type="InterPro" id="IPR011992">
    <property type="entry name" value="EF-hand-dom_pair"/>
</dbReference>
<dbReference type="SUPFAM" id="SSF47473">
    <property type="entry name" value="EF-hand"/>
    <property type="match status" value="1"/>
</dbReference>
<dbReference type="GO" id="GO:0005737">
    <property type="term" value="C:cytoplasm"/>
    <property type="evidence" value="ECO:0007669"/>
    <property type="project" value="UniProtKB-ARBA"/>
</dbReference>
<organism evidence="5 6">
    <name type="scientific">Blepharisma stoltei</name>
    <dbReference type="NCBI Taxonomy" id="1481888"/>
    <lineage>
        <taxon>Eukaryota</taxon>
        <taxon>Sar</taxon>
        <taxon>Alveolata</taxon>
        <taxon>Ciliophora</taxon>
        <taxon>Postciliodesmatophora</taxon>
        <taxon>Heterotrichea</taxon>
        <taxon>Heterotrichida</taxon>
        <taxon>Blepharismidae</taxon>
        <taxon>Blepharisma</taxon>
    </lineage>
</organism>
<feature type="coiled-coil region" evidence="3">
    <location>
        <begin position="261"/>
        <end position="288"/>
    </location>
</feature>
<keyword evidence="1" id="KW-0106">Calcium</keyword>
<dbReference type="PANTHER" id="PTHR34894">
    <property type="entry name" value="SAM-DEPENDENT METHYLTRANSFERASE RSMI, CONSERVED SITE"/>
    <property type="match status" value="1"/>
</dbReference>
<protein>
    <recommendedName>
        <fullName evidence="4">EF-hand domain-containing protein</fullName>
    </recommendedName>
</protein>
<dbReference type="InterPro" id="IPR018247">
    <property type="entry name" value="EF_Hand_1_Ca_BS"/>
</dbReference>
<proteinExistence type="predicted"/>
<evidence type="ECO:0000259" key="4">
    <source>
        <dbReference type="PROSITE" id="PS50222"/>
    </source>
</evidence>
<evidence type="ECO:0000313" key="6">
    <source>
        <dbReference type="Proteomes" id="UP001162131"/>
    </source>
</evidence>
<keyword evidence="2 3" id="KW-0175">Coiled coil</keyword>
<comment type="caution">
    <text evidence="5">The sequence shown here is derived from an EMBL/GenBank/DDBJ whole genome shotgun (WGS) entry which is preliminary data.</text>
</comment>
<accession>A0AAU9JID8</accession>
<sequence length="965" mass="112179">MKSGQQVTPTNKKKFMIMIPSADNCTSSAIDKKNLSPSLSLPGLSSQKFKIHLENKAFKTRLLANIANRKISTDRSKNIQTLNTARGISYNADHAKSMIKEENTSELLATLGIMKGKTAREFPKSFEKLKESLTINSDSELEKYDLGSPVGRKDAQELADWVQLMLNKALSDQNEDIDKLFESAMMIYNICFYEIVRQVSVQCKERGELINMVWKAYLSLLERALRVSQVKLTCQSDDFEKEKNSIIKKFSAEISRMTVEKNKCNYEIEQLKKLVNSKEEEISSFLNREERLCDKIEIIQQHYEAVKKEVLLLKEDNRILSTKVERAKISFEENKDGIIQYIPPEIAKVKRKKQEEINKILAQDPVLSKVSELHALDSNAFIESISKNEENEKEIFLVPDFKDIGIDAPIVEVKEIQIQTDVTELCGESKGERKVLKEPETPKLELQIMDIIKYSQEDADRAWIEETFREETQKHSENQQQFLVQFQKKIDQVNDLIVKMKTNIKENKNVAENYAFANTLYSSIAMAIKKVKEETPMMVQEIEVEEAESVEKIEEVPKIGRLWSIIQKVHMKKPQDLATVITQKVLNTPNHKLKKIMIKKMLLKFITQFYDIKLSRTNEPEYKNQTMSQLLLEVFNRKYGMHKVVVNKMYQLLSSCVKFKNIKRIYIFGRFLKLYSELTNQDLEVYLDLLKFMKENFGFKENQGDFAEIQYVYYDKATEFCKVYLAEMAQEEVSSLLVSIEALKITDQNKIIYIELDKLYDEVIERICKKRAIRMNFVKCIYEAADLNDDGFLNFQEFELLVRHISTAKLSESYYRELFNEFAQNFTGEDNEIIQALTVESFTQLTQTYQVFSTDYLQPFAQITHPNGPIGNLSEISPNIDKILNNFKWRFLKRISWKLHKRDLDEIMEKVKGKVLNPKNPDSVWIGLRLLDEESKLICVEENLKVLMPKISVVLPIFNSIEGVS</sequence>
<dbReference type="EMBL" id="CAJZBQ010000035">
    <property type="protein sequence ID" value="CAG9323880.1"/>
    <property type="molecule type" value="Genomic_DNA"/>
</dbReference>
<dbReference type="InterPro" id="IPR019347">
    <property type="entry name" value="Axonemal_dynein_light_chain"/>
</dbReference>
<dbReference type="Gene3D" id="1.10.238.10">
    <property type="entry name" value="EF-hand"/>
    <property type="match status" value="1"/>
</dbReference>
<dbReference type="PANTHER" id="PTHR34894:SF5">
    <property type="entry name" value="EF-HAND DOMAIN-CONTAINING PROTEIN"/>
    <property type="match status" value="1"/>
</dbReference>
<name>A0AAU9JID8_9CILI</name>